<organism evidence="1 2">
    <name type="scientific">Halorubrum ezzemoulense</name>
    <name type="common">Halorubrum chaoviator</name>
    <dbReference type="NCBI Taxonomy" id="337243"/>
    <lineage>
        <taxon>Archaea</taxon>
        <taxon>Methanobacteriati</taxon>
        <taxon>Methanobacteriota</taxon>
        <taxon>Stenosarchaea group</taxon>
        <taxon>Halobacteria</taxon>
        <taxon>Halobacteriales</taxon>
        <taxon>Haloferacaceae</taxon>
        <taxon>Halorubrum</taxon>
    </lineage>
</organism>
<proteinExistence type="predicted"/>
<evidence type="ECO:0000313" key="1">
    <source>
        <dbReference type="EMBL" id="OYR64983.1"/>
    </source>
</evidence>
<dbReference type="RefSeq" id="WP_094552519.1">
    <property type="nucleotide sequence ID" value="NZ_NHOZ01000028.1"/>
</dbReference>
<sequence length="151" mass="16351">MSATDDARSGPHECPFDEDYYAWVAGGTAYLRGYRVDATCGDCGSQLDVRFGEHTFLFTCPECVVQSDDAVTESSRATALGWRVSMTNSTDLTQWSVYLAGEQVEIEQVPHGIEVRGSLTDDGDEYTMNVALPEKGQEYDVEANGGESGGA</sequence>
<dbReference type="AlphaFoldDB" id="A0A256J8G0"/>
<dbReference type="EMBL" id="NHOZ01000028">
    <property type="protein sequence ID" value="OYR64983.1"/>
    <property type="molecule type" value="Genomic_DNA"/>
</dbReference>
<dbReference type="Proteomes" id="UP000215731">
    <property type="component" value="Unassembled WGS sequence"/>
</dbReference>
<comment type="caution">
    <text evidence="1">The sequence shown here is derived from an EMBL/GenBank/DDBJ whole genome shotgun (WGS) entry which is preliminary data.</text>
</comment>
<name>A0A256J8G0_HALEZ</name>
<evidence type="ECO:0000313" key="2">
    <source>
        <dbReference type="Proteomes" id="UP000215731"/>
    </source>
</evidence>
<protein>
    <submittedName>
        <fullName evidence="1">Uncharacterized protein</fullName>
    </submittedName>
</protein>
<accession>A0A256J8G0</accession>
<gene>
    <name evidence="1" type="ORF">DJ80_03090</name>
</gene>
<reference evidence="1 2" key="1">
    <citation type="journal article" date="2014" name="Front. Microbiol.">
        <title>Population and genomic analysis of the genus Halorubrum.</title>
        <authorList>
            <person name="Fullmer M.S."/>
            <person name="Soucy S.M."/>
            <person name="Swithers K.S."/>
            <person name="Makkay A.M."/>
            <person name="Wheeler R."/>
            <person name="Ventosa A."/>
            <person name="Gogarten J.P."/>
            <person name="Papke R.T."/>
        </authorList>
    </citation>
    <scope>NUCLEOTIDE SEQUENCE [LARGE SCALE GENOMIC DNA]</scope>
    <source>
        <strain evidence="1 2">Ga36</strain>
    </source>
</reference>